<dbReference type="Proteomes" id="UP001206925">
    <property type="component" value="Unassembled WGS sequence"/>
</dbReference>
<organism evidence="1 2">
    <name type="scientific">Ambrosia artemisiifolia</name>
    <name type="common">Common ragweed</name>
    <dbReference type="NCBI Taxonomy" id="4212"/>
    <lineage>
        <taxon>Eukaryota</taxon>
        <taxon>Viridiplantae</taxon>
        <taxon>Streptophyta</taxon>
        <taxon>Embryophyta</taxon>
        <taxon>Tracheophyta</taxon>
        <taxon>Spermatophyta</taxon>
        <taxon>Magnoliopsida</taxon>
        <taxon>eudicotyledons</taxon>
        <taxon>Gunneridae</taxon>
        <taxon>Pentapetalae</taxon>
        <taxon>asterids</taxon>
        <taxon>campanulids</taxon>
        <taxon>Asterales</taxon>
        <taxon>Asteraceae</taxon>
        <taxon>Asteroideae</taxon>
        <taxon>Heliantheae alliance</taxon>
        <taxon>Heliantheae</taxon>
        <taxon>Ambrosia</taxon>
    </lineage>
</organism>
<reference evidence="1" key="1">
    <citation type="submission" date="2022-06" db="EMBL/GenBank/DDBJ databases">
        <title>Uncovering the hologenomic basis of an extraordinary plant invasion.</title>
        <authorList>
            <person name="Bieker V.C."/>
            <person name="Martin M.D."/>
            <person name="Gilbert T."/>
            <person name="Hodgins K."/>
            <person name="Battlay P."/>
            <person name="Petersen B."/>
            <person name="Wilson J."/>
        </authorList>
    </citation>
    <scope>NUCLEOTIDE SEQUENCE</scope>
    <source>
        <strain evidence="1">AA19_3_7</strain>
        <tissue evidence="1">Leaf</tissue>
    </source>
</reference>
<evidence type="ECO:0000313" key="1">
    <source>
        <dbReference type="EMBL" id="KAI7749729.1"/>
    </source>
</evidence>
<sequence length="102" mass="11468">MREKARCLALIGAGALSKATFQSSNEPKLNECVANFLYCGYVFLRSCKIFSLESELASFVPANEEKIKAPMCFIDNNSTYGVITEPRHRLDVNQMVISRRSQ</sequence>
<comment type="caution">
    <text evidence="1">The sequence shown here is derived from an EMBL/GenBank/DDBJ whole genome shotgun (WGS) entry which is preliminary data.</text>
</comment>
<protein>
    <submittedName>
        <fullName evidence="1">Uncharacterized protein</fullName>
    </submittedName>
</protein>
<keyword evidence="2" id="KW-1185">Reference proteome</keyword>
<name>A0AAD5CXD6_AMBAR</name>
<gene>
    <name evidence="1" type="ORF">M8C21_010897</name>
</gene>
<proteinExistence type="predicted"/>
<accession>A0AAD5CXD6</accession>
<evidence type="ECO:0000313" key="2">
    <source>
        <dbReference type="Proteomes" id="UP001206925"/>
    </source>
</evidence>
<dbReference type="AlphaFoldDB" id="A0AAD5CXD6"/>
<dbReference type="EMBL" id="JAMZMK010006291">
    <property type="protein sequence ID" value="KAI7749729.1"/>
    <property type="molecule type" value="Genomic_DNA"/>
</dbReference>